<gene>
    <name evidence="2" type="ORF">EV700_1416</name>
</gene>
<dbReference type="RefSeq" id="WP_130412165.1">
    <property type="nucleotide sequence ID" value="NZ_SHKX01000011.1"/>
</dbReference>
<evidence type="ECO:0000313" key="3">
    <source>
        <dbReference type="Proteomes" id="UP000292423"/>
    </source>
</evidence>
<name>A0A4Q7Z920_9GAMM</name>
<keyword evidence="3" id="KW-1185">Reference proteome</keyword>
<dbReference type="EMBL" id="SHKX01000011">
    <property type="protein sequence ID" value="RZU47027.1"/>
    <property type="molecule type" value="Genomic_DNA"/>
</dbReference>
<dbReference type="Proteomes" id="UP000292423">
    <property type="component" value="Unassembled WGS sequence"/>
</dbReference>
<sequence length="156" mass="17476">MRGSDSRQGALFSFVDLDSRITAKHSIRKLPQIVDTILTTQDSEFFARYSETGRPSIPPEQLLRTLLLQVMYSICSERQLVEQLDYNLIFCWCVGIGVDDPVSPTPRLPLQSGGFQASFECMMTAKIASLNSMPNLRLKRDNGPADYGAIFLLGLR</sequence>
<organism evidence="2 3">
    <name type="scientific">Fluviicoccus keumensis</name>
    <dbReference type="NCBI Taxonomy" id="1435465"/>
    <lineage>
        <taxon>Bacteria</taxon>
        <taxon>Pseudomonadati</taxon>
        <taxon>Pseudomonadota</taxon>
        <taxon>Gammaproteobacteria</taxon>
        <taxon>Moraxellales</taxon>
        <taxon>Moraxellaceae</taxon>
        <taxon>Fluviicoccus</taxon>
    </lineage>
</organism>
<reference evidence="2 3" key="1">
    <citation type="submission" date="2019-02" db="EMBL/GenBank/DDBJ databases">
        <title>Genomic Encyclopedia of Type Strains, Phase IV (KMG-IV): sequencing the most valuable type-strain genomes for metagenomic binning, comparative biology and taxonomic classification.</title>
        <authorList>
            <person name="Goeker M."/>
        </authorList>
    </citation>
    <scope>NUCLEOTIDE SEQUENCE [LARGE SCALE GENOMIC DNA]</scope>
    <source>
        <strain evidence="2 3">DSM 105135</strain>
    </source>
</reference>
<dbReference type="InterPro" id="IPR008490">
    <property type="entry name" value="Transposase_InsH_N"/>
</dbReference>
<dbReference type="AlphaFoldDB" id="A0A4Q7Z920"/>
<accession>A0A4Q7Z920</accession>
<evidence type="ECO:0000313" key="2">
    <source>
        <dbReference type="EMBL" id="RZU47027.1"/>
    </source>
</evidence>
<evidence type="ECO:0000259" key="1">
    <source>
        <dbReference type="Pfam" id="PF05598"/>
    </source>
</evidence>
<comment type="caution">
    <text evidence="2">The sequence shown here is derived from an EMBL/GenBank/DDBJ whole genome shotgun (WGS) entry which is preliminary data.</text>
</comment>
<feature type="domain" description="Transposase InsH N-terminal" evidence="1">
    <location>
        <begin position="16"/>
        <end position="102"/>
    </location>
</feature>
<proteinExistence type="predicted"/>
<protein>
    <submittedName>
        <fullName evidence="2">Transposase-like protein DUF772</fullName>
    </submittedName>
</protein>
<dbReference type="OrthoDB" id="9182628at2"/>
<dbReference type="Pfam" id="PF05598">
    <property type="entry name" value="DUF772"/>
    <property type="match status" value="1"/>
</dbReference>